<dbReference type="GO" id="GO:0006620">
    <property type="term" value="P:post-translational protein targeting to endoplasmic reticulum membrane"/>
    <property type="evidence" value="ECO:0007669"/>
    <property type="project" value="TreeGrafter"/>
</dbReference>
<keyword evidence="2" id="KW-0813">Transport</keyword>
<dbReference type="SUPFAM" id="SSF158702">
    <property type="entry name" value="Sec63 N-terminal domain-like"/>
    <property type="match status" value="1"/>
</dbReference>
<dbReference type="Gene3D" id="2.60.40.150">
    <property type="entry name" value="C2 domain"/>
    <property type="match status" value="1"/>
</dbReference>
<evidence type="ECO:0000256" key="6">
    <source>
        <dbReference type="ARBA" id="ARBA00022989"/>
    </source>
</evidence>
<feature type="compositionally biased region" description="Basic and acidic residues" evidence="9">
    <location>
        <begin position="606"/>
        <end position="626"/>
    </location>
</feature>
<evidence type="ECO:0000256" key="10">
    <source>
        <dbReference type="SAM" id="Phobius"/>
    </source>
</evidence>
<dbReference type="FunFam" id="1.10.287.110:FF:000063">
    <property type="entry name" value="Translocation protein SEC63"/>
    <property type="match status" value="1"/>
</dbReference>
<evidence type="ECO:0000256" key="8">
    <source>
        <dbReference type="ARBA" id="ARBA00023186"/>
    </source>
</evidence>
<comment type="subcellular location">
    <subcellularLocation>
        <location evidence="1">Endoplasmic reticulum membrane</location>
        <topology evidence="1">Multi-pass membrane protein</topology>
    </subcellularLocation>
</comment>
<evidence type="ECO:0000256" key="1">
    <source>
        <dbReference type="ARBA" id="ARBA00004477"/>
    </source>
</evidence>
<dbReference type="SUPFAM" id="SSF46565">
    <property type="entry name" value="Chaperone J-domain"/>
    <property type="match status" value="1"/>
</dbReference>
<keyword evidence="13" id="KW-1185">Reference proteome</keyword>
<feature type="region of interest" description="Disordered" evidence="9">
    <location>
        <begin position="789"/>
        <end position="814"/>
    </location>
</feature>
<feature type="compositionally biased region" description="Basic residues" evidence="9">
    <location>
        <begin position="578"/>
        <end position="603"/>
    </location>
</feature>
<evidence type="ECO:0000256" key="5">
    <source>
        <dbReference type="ARBA" id="ARBA00022927"/>
    </source>
</evidence>
<evidence type="ECO:0000256" key="9">
    <source>
        <dbReference type="SAM" id="MobiDB-lite"/>
    </source>
</evidence>
<evidence type="ECO:0000259" key="11">
    <source>
        <dbReference type="PROSITE" id="PS50076"/>
    </source>
</evidence>
<dbReference type="PROSITE" id="PS50076">
    <property type="entry name" value="DNAJ_2"/>
    <property type="match status" value="1"/>
</dbReference>
<feature type="compositionally biased region" description="Acidic residues" evidence="9">
    <location>
        <begin position="793"/>
        <end position="814"/>
    </location>
</feature>
<dbReference type="SMART" id="SM00271">
    <property type="entry name" value="DnaJ"/>
    <property type="match status" value="1"/>
</dbReference>
<keyword evidence="6 10" id="KW-1133">Transmembrane helix</keyword>
<dbReference type="STRING" id="6265.A0A0B2W3E2"/>
<dbReference type="InterPro" id="IPR001623">
    <property type="entry name" value="DnaJ_domain"/>
</dbReference>
<dbReference type="InterPro" id="IPR004179">
    <property type="entry name" value="Sec63-dom"/>
</dbReference>
<dbReference type="CDD" id="cd06257">
    <property type="entry name" value="DnaJ"/>
    <property type="match status" value="1"/>
</dbReference>
<dbReference type="GO" id="GO:0003723">
    <property type="term" value="F:RNA binding"/>
    <property type="evidence" value="ECO:0007669"/>
    <property type="project" value="TreeGrafter"/>
</dbReference>
<dbReference type="InterPro" id="IPR014756">
    <property type="entry name" value="Ig_E-set"/>
</dbReference>
<keyword evidence="5" id="KW-0653">Protein transport</keyword>
<feature type="compositionally biased region" description="Basic and acidic residues" evidence="9">
    <location>
        <begin position="564"/>
        <end position="577"/>
    </location>
</feature>
<dbReference type="GO" id="GO:0006614">
    <property type="term" value="P:SRP-dependent cotranslational protein targeting to membrane"/>
    <property type="evidence" value="ECO:0007669"/>
    <property type="project" value="TreeGrafter"/>
</dbReference>
<dbReference type="OMA" id="RAILHAH"/>
<feature type="compositionally biased region" description="Acidic residues" evidence="9">
    <location>
        <begin position="553"/>
        <end position="563"/>
    </location>
</feature>
<feature type="transmembrane region" description="Helical" evidence="10">
    <location>
        <begin position="125"/>
        <end position="142"/>
    </location>
</feature>
<dbReference type="SMART" id="SM00973">
    <property type="entry name" value="Sec63"/>
    <property type="match status" value="1"/>
</dbReference>
<keyword evidence="8" id="KW-0143">Chaperone</keyword>
<feature type="compositionally biased region" description="Basic and acidic residues" evidence="9">
    <location>
        <begin position="643"/>
        <end position="656"/>
    </location>
</feature>
<dbReference type="PANTHER" id="PTHR24075:SF0">
    <property type="entry name" value="TRANSLOCATION PROTEIN SEC63 HOMOLOG"/>
    <property type="match status" value="1"/>
</dbReference>
<feature type="region of interest" description="Disordered" evidence="9">
    <location>
        <begin position="545"/>
        <end position="680"/>
    </location>
</feature>
<dbReference type="InterPro" id="IPR036869">
    <property type="entry name" value="J_dom_sf"/>
</dbReference>
<keyword evidence="7 10" id="KW-0472">Membrane</keyword>
<feature type="transmembrane region" description="Helical" evidence="10">
    <location>
        <begin position="67"/>
        <end position="87"/>
    </location>
</feature>
<dbReference type="OrthoDB" id="1734229at2759"/>
<dbReference type="Pfam" id="PF00226">
    <property type="entry name" value="DnaJ"/>
    <property type="match status" value="1"/>
</dbReference>
<comment type="caution">
    <text evidence="12">The sequence shown here is derived from an EMBL/GenBank/DDBJ whole genome shotgun (WGS) entry which is preliminary data.</text>
</comment>
<keyword evidence="4" id="KW-0256">Endoplasmic reticulum</keyword>
<dbReference type="Gene3D" id="1.10.3380.10">
    <property type="entry name" value="Sec63 N-terminal domain-like domain"/>
    <property type="match status" value="1"/>
</dbReference>
<keyword evidence="3 10" id="KW-0812">Transmembrane</keyword>
<organism evidence="12 13">
    <name type="scientific">Toxocara canis</name>
    <name type="common">Canine roundworm</name>
    <dbReference type="NCBI Taxonomy" id="6265"/>
    <lineage>
        <taxon>Eukaryota</taxon>
        <taxon>Metazoa</taxon>
        <taxon>Ecdysozoa</taxon>
        <taxon>Nematoda</taxon>
        <taxon>Chromadorea</taxon>
        <taxon>Rhabditida</taxon>
        <taxon>Spirurina</taxon>
        <taxon>Ascaridomorpha</taxon>
        <taxon>Ascaridoidea</taxon>
        <taxon>Toxocaridae</taxon>
        <taxon>Toxocara</taxon>
    </lineage>
</organism>
<evidence type="ECO:0000313" key="13">
    <source>
        <dbReference type="Proteomes" id="UP000031036"/>
    </source>
</evidence>
<dbReference type="Gene3D" id="1.10.287.110">
    <property type="entry name" value="DnaJ domain"/>
    <property type="match status" value="1"/>
</dbReference>
<dbReference type="SUPFAM" id="SSF81296">
    <property type="entry name" value="E set domains"/>
    <property type="match status" value="1"/>
</dbReference>
<dbReference type="EMBL" id="JPKZ01000258">
    <property type="protein sequence ID" value="KHN88189.1"/>
    <property type="molecule type" value="Genomic_DNA"/>
</dbReference>
<reference evidence="12 13" key="1">
    <citation type="submission" date="2014-11" db="EMBL/GenBank/DDBJ databases">
        <title>Genetic blueprint of the zoonotic pathogen Toxocara canis.</title>
        <authorList>
            <person name="Zhu X.-Q."/>
            <person name="Korhonen P.K."/>
            <person name="Cai H."/>
            <person name="Young N.D."/>
            <person name="Nejsum P."/>
            <person name="von Samson-Himmelstjerna G."/>
            <person name="Boag P.R."/>
            <person name="Tan P."/>
            <person name="Li Q."/>
            <person name="Min J."/>
            <person name="Yang Y."/>
            <person name="Wang X."/>
            <person name="Fang X."/>
            <person name="Hall R.S."/>
            <person name="Hofmann A."/>
            <person name="Sternberg P.W."/>
            <person name="Jex A.R."/>
            <person name="Gasser R.B."/>
        </authorList>
    </citation>
    <scope>NUCLEOTIDE SEQUENCE [LARGE SCALE GENOMIC DNA]</scope>
    <source>
        <strain evidence="12">PN_DK_2014</strain>
    </source>
</reference>
<dbReference type="PANTHER" id="PTHR24075">
    <property type="entry name" value="SEC63 DOMAIN-CONTAINING"/>
    <property type="match status" value="1"/>
</dbReference>
<dbReference type="Proteomes" id="UP000031036">
    <property type="component" value="Unassembled WGS sequence"/>
</dbReference>
<dbReference type="Pfam" id="PF02889">
    <property type="entry name" value="Sec63"/>
    <property type="match status" value="1"/>
</dbReference>
<protein>
    <submittedName>
        <fullName evidence="12">Translocation protein SEC63-like protein</fullName>
    </submittedName>
</protein>
<proteinExistence type="predicted"/>
<feature type="domain" description="J" evidence="11">
    <location>
        <begin position="156"/>
        <end position="217"/>
    </location>
</feature>
<sequence>MAYFKDVSTMIVSSRSLQNAKSATTKVQKSLSIPETALENSIALWPCYQAYSMGRAQFEYDEVGNTFYYVLVSFYALILVPSTFFFWPSSKKDGGERKEHCGCEGCAEKRRKAEASRPWRRTKKALTFVALLLAWVVFFIIVHKVTQIEQDHTEYDPYAVLGLDQGAPVSQVKKRYRELSKTMHPDKGGDPVQFDRIAKAYQALTDEESRENWEKYGNPDGPTATTFGIALPKWIVSKEYGVWVLAFYGFVLMILLPSAVGFWWYNSIKYSVDQVLIDTAQMYYYFFHKTPKMEINRMIMVLGGSFEFWKQYNKEIIERESDDIELPPLIKEFKNLSENKKERPLCLPYSLKARLFIHAHLNRYELPSETLKSDSNYVISKCVMLINEMLSVTQQLYFYGNPSRCPSLETIENLAKLVPMIVQALWPKNSPILQLPHITEHNLHHFRKNRILTCADLANVGEAKRLHILQSLTESEYNDVIFVLQSMPKLAIETRFEVQGEDDCQEVTVGSVVTLKVKLTRSRLLEPDKRMEEIREISEKFSEPLHVKGTEVGEVEEEEDNNDEKENAPKRKVWEKQPKKKPNKSKTSKNRQPQKVKVLKKNTPKAYEEEVKKEDDLSKKEKKETDEGPAPSAADSDDDDQSGSDKEYNHKSMERNESEEETVSNDEGGNVSEESDGEEWANENLIKKQNLLERKSNKTHPVHCPYYPGEKFEWWWLFLVDKKLRRLVVPGAHCTTLVDEQTVEIKFGAPQQKGIYYYNLLVKSDSYVDCDYSLDLKLDVQEAKEVPIVKYEDSEEEQVEDSSDYTEDSESDHD</sequence>
<dbReference type="Gene3D" id="1.10.150.20">
    <property type="entry name" value="5' to 3' exonuclease, C-terminal subdomain"/>
    <property type="match status" value="1"/>
</dbReference>
<dbReference type="InterPro" id="IPR035892">
    <property type="entry name" value="C2_domain_sf"/>
</dbReference>
<evidence type="ECO:0000256" key="7">
    <source>
        <dbReference type="ARBA" id="ARBA00023136"/>
    </source>
</evidence>
<dbReference type="GO" id="GO:0008320">
    <property type="term" value="F:protein transmembrane transporter activity"/>
    <property type="evidence" value="ECO:0007669"/>
    <property type="project" value="TreeGrafter"/>
</dbReference>
<dbReference type="GO" id="GO:0031207">
    <property type="term" value="C:Sec62/Sec63 complex"/>
    <property type="evidence" value="ECO:0007669"/>
    <property type="project" value="TreeGrafter"/>
</dbReference>
<evidence type="ECO:0000256" key="4">
    <source>
        <dbReference type="ARBA" id="ARBA00022824"/>
    </source>
</evidence>
<accession>A0A0B2W3E2</accession>
<evidence type="ECO:0000256" key="3">
    <source>
        <dbReference type="ARBA" id="ARBA00022692"/>
    </source>
</evidence>
<feature type="transmembrane region" description="Helical" evidence="10">
    <location>
        <begin position="240"/>
        <end position="265"/>
    </location>
</feature>
<evidence type="ECO:0000313" key="12">
    <source>
        <dbReference type="EMBL" id="KHN88189.1"/>
    </source>
</evidence>
<name>A0A0B2W3E2_TOXCA</name>
<evidence type="ECO:0000256" key="2">
    <source>
        <dbReference type="ARBA" id="ARBA00022448"/>
    </source>
</evidence>
<dbReference type="AlphaFoldDB" id="A0A0B2W3E2"/>
<gene>
    <name evidence="12" type="primary">Sec63</name>
    <name evidence="12" type="ORF">Tcan_04601</name>
</gene>